<dbReference type="PANTHER" id="PTHR24286">
    <property type="entry name" value="CYTOCHROME P450 26"/>
    <property type="match status" value="1"/>
</dbReference>
<keyword evidence="5 6" id="KW-0349">Heme</keyword>
<dbReference type="EMBL" id="JAHRHJ020000008">
    <property type="protein sequence ID" value="KAH9304932.1"/>
    <property type="molecule type" value="Genomic_DNA"/>
</dbReference>
<dbReference type="Pfam" id="PF00067">
    <property type="entry name" value="p450"/>
    <property type="match status" value="1"/>
</dbReference>
<protein>
    <recommendedName>
        <fullName evidence="9">Cytochrome P450</fullName>
    </recommendedName>
</protein>
<evidence type="ECO:0000256" key="1">
    <source>
        <dbReference type="ARBA" id="ARBA00005122"/>
    </source>
</evidence>
<keyword evidence="6" id="KW-0560">Oxidoreductase</keyword>
<feature type="non-terminal residue" evidence="7">
    <location>
        <position position="370"/>
    </location>
</feature>
<accession>A0AA38FJJ3</accession>
<dbReference type="InterPro" id="IPR001128">
    <property type="entry name" value="Cyt_P450"/>
</dbReference>
<dbReference type="InterPro" id="IPR002401">
    <property type="entry name" value="Cyt_P450_E_grp-I"/>
</dbReference>
<comment type="cofactor">
    <cofactor evidence="5">
        <name>heme</name>
        <dbReference type="ChEBI" id="CHEBI:30413"/>
    </cofactor>
</comment>
<dbReference type="PRINTS" id="PR00463">
    <property type="entry name" value="EP450I"/>
</dbReference>
<dbReference type="Proteomes" id="UP000824469">
    <property type="component" value="Unassembled WGS sequence"/>
</dbReference>
<evidence type="ECO:0000256" key="5">
    <source>
        <dbReference type="PIRSR" id="PIRSR602401-1"/>
    </source>
</evidence>
<dbReference type="PANTHER" id="PTHR24286:SF169">
    <property type="entry name" value="CYTOCHROME P450 85A1"/>
    <property type="match status" value="1"/>
</dbReference>
<gene>
    <name evidence="7" type="ORF">KI387_009336</name>
</gene>
<sequence>HGKIFKTSLFGFPTIISLDPEFNKHALLCANLVPGYPECTFDMLGEWSLVCRNDDMHDRMRGWILSYIQSNLDGHLLRMTDNVTSFCLENLDGKVVFLQQKLQQITMYNMLAMIVSLEEGPLLHEISQEFDIHTDGLFCLKFNIPFSAYRNGLKAREKLINLLGGIIEERRRLIQHRDLHNDLLSWVINAQLDGHIKMQLTNEQVIDFLLAAVTGGYQTTFGTILMGMKFIFHYPKVLAELRSEHLAINAKKIEKNQEGLSWEDYNSMTFTSKVIFEIMRLASTVPGIFRKSIGDAKIQGYNIPKNWRLLLYLKASNDDENSYKDSFMFNPWRQESSDFLPFGGGRRMCPGRKFALLEVAIFFHHLVTRY</sequence>
<dbReference type="OMA" id="AYRELMS"/>
<evidence type="ECO:0000313" key="7">
    <source>
        <dbReference type="EMBL" id="KAH9304932.1"/>
    </source>
</evidence>
<feature type="non-terminal residue" evidence="7">
    <location>
        <position position="1"/>
    </location>
</feature>
<comment type="pathway">
    <text evidence="1">Alkaloid biosynthesis; taxol biosynthesis.</text>
</comment>
<name>A0AA38FJJ3_TAXCH</name>
<comment type="similarity">
    <text evidence="6">Belongs to the cytochrome P450 family.</text>
</comment>
<keyword evidence="4" id="KW-0876">Taxol biosynthesis</keyword>
<dbReference type="SUPFAM" id="SSF48264">
    <property type="entry name" value="Cytochrome P450"/>
    <property type="match status" value="1"/>
</dbReference>
<reference evidence="7 8" key="1">
    <citation type="journal article" date="2021" name="Nat. Plants">
        <title>The Taxus genome provides insights into paclitaxel biosynthesis.</title>
        <authorList>
            <person name="Xiong X."/>
            <person name="Gou J."/>
            <person name="Liao Q."/>
            <person name="Li Y."/>
            <person name="Zhou Q."/>
            <person name="Bi G."/>
            <person name="Li C."/>
            <person name="Du R."/>
            <person name="Wang X."/>
            <person name="Sun T."/>
            <person name="Guo L."/>
            <person name="Liang H."/>
            <person name="Lu P."/>
            <person name="Wu Y."/>
            <person name="Zhang Z."/>
            <person name="Ro D.K."/>
            <person name="Shang Y."/>
            <person name="Huang S."/>
            <person name="Yan J."/>
        </authorList>
    </citation>
    <scope>NUCLEOTIDE SEQUENCE [LARGE SCALE GENOMIC DNA]</scope>
    <source>
        <strain evidence="7">Ta-2019</strain>
    </source>
</reference>
<dbReference type="PROSITE" id="PS00086">
    <property type="entry name" value="CYTOCHROME_P450"/>
    <property type="match status" value="1"/>
</dbReference>
<dbReference type="GO" id="GO:0016705">
    <property type="term" value="F:oxidoreductase activity, acting on paired donors, with incorporation or reduction of molecular oxygen"/>
    <property type="evidence" value="ECO:0007669"/>
    <property type="project" value="InterPro"/>
</dbReference>
<dbReference type="AlphaFoldDB" id="A0AA38FJJ3"/>
<dbReference type="GO" id="GO:0020037">
    <property type="term" value="F:heme binding"/>
    <property type="evidence" value="ECO:0007669"/>
    <property type="project" value="InterPro"/>
</dbReference>
<proteinExistence type="inferred from homology"/>
<dbReference type="GO" id="GO:0010268">
    <property type="term" value="P:brassinosteroid homeostasis"/>
    <property type="evidence" value="ECO:0007669"/>
    <property type="project" value="TreeGrafter"/>
</dbReference>
<keyword evidence="6" id="KW-0503">Monooxygenase</keyword>
<dbReference type="InterPro" id="IPR017972">
    <property type="entry name" value="Cyt_P450_CS"/>
</dbReference>
<comment type="caution">
    <text evidence="7">The sequence shown here is derived from an EMBL/GenBank/DDBJ whole genome shotgun (WGS) entry which is preliminary data.</text>
</comment>
<keyword evidence="2 5" id="KW-0479">Metal-binding</keyword>
<organism evidence="7 8">
    <name type="scientific">Taxus chinensis</name>
    <name type="common">Chinese yew</name>
    <name type="synonym">Taxus wallichiana var. chinensis</name>
    <dbReference type="NCBI Taxonomy" id="29808"/>
    <lineage>
        <taxon>Eukaryota</taxon>
        <taxon>Viridiplantae</taxon>
        <taxon>Streptophyta</taxon>
        <taxon>Embryophyta</taxon>
        <taxon>Tracheophyta</taxon>
        <taxon>Spermatophyta</taxon>
        <taxon>Pinopsida</taxon>
        <taxon>Pinidae</taxon>
        <taxon>Conifers II</taxon>
        <taxon>Cupressales</taxon>
        <taxon>Taxaceae</taxon>
        <taxon>Taxus</taxon>
    </lineage>
</organism>
<keyword evidence="3 5" id="KW-0408">Iron</keyword>
<evidence type="ECO:0000256" key="3">
    <source>
        <dbReference type="ARBA" id="ARBA00023004"/>
    </source>
</evidence>
<dbReference type="GO" id="GO:0016132">
    <property type="term" value="P:brassinosteroid biosynthetic process"/>
    <property type="evidence" value="ECO:0007669"/>
    <property type="project" value="TreeGrafter"/>
</dbReference>
<evidence type="ECO:0000256" key="6">
    <source>
        <dbReference type="RuleBase" id="RU000461"/>
    </source>
</evidence>
<evidence type="ECO:0008006" key="9">
    <source>
        <dbReference type="Google" id="ProtNLM"/>
    </source>
</evidence>
<keyword evidence="8" id="KW-1185">Reference proteome</keyword>
<dbReference type="GO" id="GO:0004497">
    <property type="term" value="F:monooxygenase activity"/>
    <property type="evidence" value="ECO:0007669"/>
    <property type="project" value="UniProtKB-KW"/>
</dbReference>
<evidence type="ECO:0000313" key="8">
    <source>
        <dbReference type="Proteomes" id="UP000824469"/>
    </source>
</evidence>
<dbReference type="PRINTS" id="PR00385">
    <property type="entry name" value="P450"/>
</dbReference>
<dbReference type="GO" id="GO:0005506">
    <property type="term" value="F:iron ion binding"/>
    <property type="evidence" value="ECO:0007669"/>
    <property type="project" value="InterPro"/>
</dbReference>
<dbReference type="Gene3D" id="1.10.630.10">
    <property type="entry name" value="Cytochrome P450"/>
    <property type="match status" value="1"/>
</dbReference>
<dbReference type="InterPro" id="IPR036396">
    <property type="entry name" value="Cyt_P450_sf"/>
</dbReference>
<feature type="binding site" description="axial binding residue" evidence="5">
    <location>
        <position position="349"/>
    </location>
    <ligand>
        <name>heme</name>
        <dbReference type="ChEBI" id="CHEBI:30413"/>
    </ligand>
    <ligandPart>
        <name>Fe</name>
        <dbReference type="ChEBI" id="CHEBI:18248"/>
    </ligandPart>
</feature>
<evidence type="ECO:0000256" key="4">
    <source>
        <dbReference type="ARBA" id="ARBA00023059"/>
    </source>
</evidence>
<dbReference type="GO" id="GO:0042617">
    <property type="term" value="P:paclitaxel biosynthetic process"/>
    <property type="evidence" value="ECO:0007669"/>
    <property type="project" value="UniProtKB-KW"/>
</dbReference>
<evidence type="ECO:0000256" key="2">
    <source>
        <dbReference type="ARBA" id="ARBA00022723"/>
    </source>
</evidence>
<dbReference type="GO" id="GO:0016125">
    <property type="term" value="P:sterol metabolic process"/>
    <property type="evidence" value="ECO:0007669"/>
    <property type="project" value="TreeGrafter"/>
</dbReference>